<evidence type="ECO:0000313" key="10">
    <source>
        <dbReference type="EMBL" id="SEH45083.1"/>
    </source>
</evidence>
<feature type="transmembrane region" description="Helical" evidence="9">
    <location>
        <begin position="241"/>
        <end position="266"/>
    </location>
</feature>
<evidence type="ECO:0000256" key="5">
    <source>
        <dbReference type="ARBA" id="ARBA00022984"/>
    </source>
</evidence>
<feature type="region of interest" description="Disordered" evidence="8">
    <location>
        <begin position="24"/>
        <end position="48"/>
    </location>
</feature>
<dbReference type="Pfam" id="PF03023">
    <property type="entry name" value="MurJ"/>
    <property type="match status" value="1"/>
</dbReference>
<evidence type="ECO:0000256" key="6">
    <source>
        <dbReference type="ARBA" id="ARBA00022989"/>
    </source>
</evidence>
<evidence type="ECO:0000313" key="11">
    <source>
        <dbReference type="Proteomes" id="UP000199135"/>
    </source>
</evidence>
<feature type="transmembrane region" description="Helical" evidence="9">
    <location>
        <begin position="439"/>
        <end position="459"/>
    </location>
</feature>
<dbReference type="PRINTS" id="PR01806">
    <property type="entry name" value="VIRFACTRMVIN"/>
</dbReference>
<evidence type="ECO:0000256" key="1">
    <source>
        <dbReference type="ARBA" id="ARBA00004651"/>
    </source>
</evidence>
<evidence type="ECO:0000256" key="7">
    <source>
        <dbReference type="ARBA" id="ARBA00023136"/>
    </source>
</evidence>
<protein>
    <submittedName>
        <fullName evidence="10">Peptidoglycan lipid II flippase</fullName>
    </submittedName>
</protein>
<keyword evidence="7 9" id="KW-0472">Membrane</keyword>
<gene>
    <name evidence="10" type="ORF">SAMN05216447_102281</name>
</gene>
<dbReference type="Proteomes" id="UP000199135">
    <property type="component" value="Unassembled WGS sequence"/>
</dbReference>
<comment type="caution">
    <text evidence="10">The sequence shown here is derived from an EMBL/GenBank/DDBJ whole genome shotgun (WGS) entry which is preliminary data.</text>
</comment>
<dbReference type="InterPro" id="IPR004268">
    <property type="entry name" value="MurJ"/>
</dbReference>
<name>A0A1H6I8N7_9ACTN</name>
<feature type="transmembrane region" description="Helical" evidence="9">
    <location>
        <begin position="506"/>
        <end position="525"/>
    </location>
</feature>
<feature type="transmembrane region" description="Helical" evidence="9">
    <location>
        <begin position="185"/>
        <end position="207"/>
    </location>
</feature>
<proteinExistence type="predicted"/>
<organism evidence="10 11">
    <name type="scientific">Parafannyhessea umbonata</name>
    <dbReference type="NCBI Taxonomy" id="604330"/>
    <lineage>
        <taxon>Bacteria</taxon>
        <taxon>Bacillati</taxon>
        <taxon>Actinomycetota</taxon>
        <taxon>Coriobacteriia</taxon>
        <taxon>Coriobacteriales</taxon>
        <taxon>Atopobiaceae</taxon>
        <taxon>Parafannyhessea</taxon>
    </lineage>
</organism>
<dbReference type="PANTHER" id="PTHR47019">
    <property type="entry name" value="LIPID II FLIPPASE MURJ"/>
    <property type="match status" value="1"/>
</dbReference>
<dbReference type="InterPro" id="IPR051050">
    <property type="entry name" value="Lipid_II_flippase_MurJ/MviN"/>
</dbReference>
<keyword evidence="4" id="KW-0133">Cell shape</keyword>
<feature type="transmembrane region" description="Helical" evidence="9">
    <location>
        <begin position="219"/>
        <end position="235"/>
    </location>
</feature>
<evidence type="ECO:0000256" key="8">
    <source>
        <dbReference type="SAM" id="MobiDB-lite"/>
    </source>
</evidence>
<reference evidence="10 11" key="1">
    <citation type="submission" date="2016-10" db="EMBL/GenBank/DDBJ databases">
        <authorList>
            <person name="Varghese N."/>
            <person name="Submissions S."/>
        </authorList>
    </citation>
    <scope>NUCLEOTIDE SEQUENCE [LARGE SCALE GENOMIC DNA]</scope>
    <source>
        <strain evidence="10 11">WCP15</strain>
    </source>
</reference>
<keyword evidence="3 9" id="KW-0812">Transmembrane</keyword>
<dbReference type="CDD" id="cd13123">
    <property type="entry name" value="MATE_MurJ_like"/>
    <property type="match status" value="1"/>
</dbReference>
<accession>A0A1H6I8N7</accession>
<keyword evidence="5" id="KW-0573">Peptidoglycan synthesis</keyword>
<feature type="transmembrane region" description="Helical" evidence="9">
    <location>
        <begin position="105"/>
        <end position="126"/>
    </location>
</feature>
<feature type="transmembrane region" description="Helical" evidence="9">
    <location>
        <begin position="138"/>
        <end position="165"/>
    </location>
</feature>
<dbReference type="EMBL" id="FNWT01000002">
    <property type="protein sequence ID" value="SEH45083.1"/>
    <property type="molecule type" value="Genomic_DNA"/>
</dbReference>
<evidence type="ECO:0000256" key="9">
    <source>
        <dbReference type="SAM" id="Phobius"/>
    </source>
</evidence>
<keyword evidence="6 9" id="KW-1133">Transmembrane helix</keyword>
<dbReference type="PANTHER" id="PTHR47019:SF1">
    <property type="entry name" value="LIPID II FLIPPASE MURJ"/>
    <property type="match status" value="1"/>
</dbReference>
<feature type="transmembrane region" description="Helical" evidence="9">
    <location>
        <begin position="537"/>
        <end position="559"/>
    </location>
</feature>
<evidence type="ECO:0000256" key="3">
    <source>
        <dbReference type="ARBA" id="ARBA00022692"/>
    </source>
</evidence>
<feature type="transmembrane region" description="Helical" evidence="9">
    <location>
        <begin position="372"/>
        <end position="395"/>
    </location>
</feature>
<evidence type="ECO:0000256" key="4">
    <source>
        <dbReference type="ARBA" id="ARBA00022960"/>
    </source>
</evidence>
<feature type="transmembrane region" description="Helical" evidence="9">
    <location>
        <begin position="407"/>
        <end position="427"/>
    </location>
</feature>
<evidence type="ECO:0000256" key="2">
    <source>
        <dbReference type="ARBA" id="ARBA00022475"/>
    </source>
</evidence>
<feature type="transmembrane region" description="Helical" evidence="9">
    <location>
        <begin position="465"/>
        <end position="486"/>
    </location>
</feature>
<feature type="transmembrane region" description="Helical" evidence="9">
    <location>
        <begin position="82"/>
        <end position="99"/>
    </location>
</feature>
<comment type="subcellular location">
    <subcellularLocation>
        <location evidence="1">Cell membrane</location>
        <topology evidence="1">Multi-pass membrane protein</topology>
    </subcellularLocation>
</comment>
<feature type="transmembrane region" description="Helical" evidence="9">
    <location>
        <begin position="287"/>
        <end position="308"/>
    </location>
</feature>
<keyword evidence="2" id="KW-1003">Cell membrane</keyword>
<keyword evidence="11" id="KW-1185">Reference proteome</keyword>
<feature type="transmembrane region" description="Helical" evidence="9">
    <location>
        <begin position="328"/>
        <end position="351"/>
    </location>
</feature>
<sequence length="577" mass="61982">MGAPKHMRRTTAVASRAVPPVVASPKDRRVVEAKSASAAGPDAVQGDEQMGAATRQAVGRSAALMSALVVVSRITGFARTWAQAYALGVTALASAYTVANNMPNQLYELVAGGMIMTAFLPVYMSVKKRAGSQGSTDYASNLLSIVTLLMGILTVVSFALAEWIIWTQSFSASADFDAQMSTYFFRFFVIEVVLYAMSSIVSGILNAERDYLWSNAAPIFNNLICIASFLLYALFRESSPMLGILALAVGNPLGVLVQVVMQLPALSRHGIRLHARIDWHDPALRETLTIGVPTLVVTVASFPTVAVQTSSALQVTAAGASVAYYARLWYMLPYSVFAVPLTVAMFTELSDYASNGDMESFKRGIRFGTERIVFLLVPFAMFLVIFSPCLITLLAGGKFDAQGLDDTIVYLTWLATALPFYGISTYIQKICSSLRRMNFFAVATVIAAAVQVAFCFLTTDILGLPGVAFSSTLFFAAVDVVSFLHIRKQIGALGLRSMFFSFVRSLVLGALGCAVAMGIFLLLQATIGSWSGSLLRSLIYCVCAGIPAVAVTFGGAVLLRFPEGEAVGSLLSRFSRR</sequence>